<feature type="domain" description="Transglycosylase SLT" evidence="1">
    <location>
        <begin position="186"/>
        <end position="295"/>
    </location>
</feature>
<protein>
    <submittedName>
        <fullName evidence="2">Membrane-bound lytic murein transglycosylase F</fullName>
    </submittedName>
</protein>
<accession>A0A644VDR7</accession>
<gene>
    <name evidence="2" type="primary">mltF_8</name>
    <name evidence="2" type="ORF">SDC9_35445</name>
</gene>
<dbReference type="InterPro" id="IPR023346">
    <property type="entry name" value="Lysozyme-like_dom_sf"/>
</dbReference>
<dbReference type="AlphaFoldDB" id="A0A644VDR7"/>
<sequence length="354" mass="40740">MGRIIRFIAVIFFLGILLIIAGNRNLREESASSFFLEGDTLCVRIAVDGGIYIKQGHPTGFHHDLLKKFSLSQRCHLRLKPQDKSNMWEELMDGRTDILVIQAETEIIPEEYSDNLISSVDVNDAGHAWVVNKSNIHLLQQLNYWLTFFKQSKDYSALVSRYLRLYRRNAYALTSPTNHLSPYDDIIKKYSKTIGWDWRLLASLIFQESKFSMNTSSVRGAHGLMQIKNATARQFGIDDIFDPEQNVKAGTMLIKRLQELYDSPEIDSLNKIKLVLAAYNAGEGRVDDIRRVAEHLGENHNDWESLKGIIPQMRKRENLPANILRLGQFKGTETIRFVDEILERYSTYSVLVKK</sequence>
<dbReference type="Pfam" id="PF01464">
    <property type="entry name" value="SLT"/>
    <property type="match status" value="1"/>
</dbReference>
<dbReference type="CDD" id="cd13403">
    <property type="entry name" value="MLTF-like"/>
    <property type="match status" value="1"/>
</dbReference>
<evidence type="ECO:0000259" key="1">
    <source>
        <dbReference type="Pfam" id="PF01464"/>
    </source>
</evidence>
<evidence type="ECO:0000313" key="2">
    <source>
        <dbReference type="EMBL" id="MPL89411.1"/>
    </source>
</evidence>
<name>A0A644VDR7_9ZZZZ</name>
<reference evidence="2" key="1">
    <citation type="submission" date="2019-08" db="EMBL/GenBank/DDBJ databases">
        <authorList>
            <person name="Kucharzyk K."/>
            <person name="Murdoch R.W."/>
            <person name="Higgins S."/>
            <person name="Loffler F."/>
        </authorList>
    </citation>
    <scope>NUCLEOTIDE SEQUENCE</scope>
</reference>
<organism evidence="2">
    <name type="scientific">bioreactor metagenome</name>
    <dbReference type="NCBI Taxonomy" id="1076179"/>
    <lineage>
        <taxon>unclassified sequences</taxon>
        <taxon>metagenomes</taxon>
        <taxon>ecological metagenomes</taxon>
    </lineage>
</organism>
<dbReference type="Gene3D" id="1.10.530.10">
    <property type="match status" value="1"/>
</dbReference>
<dbReference type="PANTHER" id="PTHR37423:SF2">
    <property type="entry name" value="MEMBRANE-BOUND LYTIC MUREIN TRANSGLYCOSYLASE C"/>
    <property type="match status" value="1"/>
</dbReference>
<dbReference type="EMBL" id="VSSQ01000279">
    <property type="protein sequence ID" value="MPL89411.1"/>
    <property type="molecule type" value="Genomic_DNA"/>
</dbReference>
<dbReference type="Gene3D" id="3.40.190.10">
    <property type="entry name" value="Periplasmic binding protein-like II"/>
    <property type="match status" value="1"/>
</dbReference>
<dbReference type="SUPFAM" id="SSF53955">
    <property type="entry name" value="Lysozyme-like"/>
    <property type="match status" value="1"/>
</dbReference>
<proteinExistence type="predicted"/>
<comment type="caution">
    <text evidence="2">The sequence shown here is derived from an EMBL/GenBank/DDBJ whole genome shotgun (WGS) entry which is preliminary data.</text>
</comment>
<dbReference type="InterPro" id="IPR008258">
    <property type="entry name" value="Transglycosylase_SLT_dom_1"/>
</dbReference>
<dbReference type="PANTHER" id="PTHR37423">
    <property type="entry name" value="SOLUBLE LYTIC MUREIN TRANSGLYCOSYLASE-RELATED"/>
    <property type="match status" value="1"/>
</dbReference>